<dbReference type="PANTHER" id="PTHR34374:SF1">
    <property type="entry name" value="LARGE RIBOSOMAL RNA SUBUNIT ACCUMULATION PROTEIN YCED HOMOLOG 1, CHLOROPLASTIC"/>
    <property type="match status" value="1"/>
</dbReference>
<dbReference type="Proteomes" id="UP000055590">
    <property type="component" value="Chromosome"/>
</dbReference>
<organism evidence="1 2">
    <name type="scientific">Vulgatibacter incomptus</name>
    <dbReference type="NCBI Taxonomy" id="1391653"/>
    <lineage>
        <taxon>Bacteria</taxon>
        <taxon>Pseudomonadati</taxon>
        <taxon>Myxococcota</taxon>
        <taxon>Myxococcia</taxon>
        <taxon>Myxococcales</taxon>
        <taxon>Cystobacterineae</taxon>
        <taxon>Vulgatibacteraceae</taxon>
        <taxon>Vulgatibacter</taxon>
    </lineage>
</organism>
<protein>
    <recommendedName>
        <fullName evidence="3">DUF177 domain-containing protein</fullName>
    </recommendedName>
</protein>
<evidence type="ECO:0000313" key="1">
    <source>
        <dbReference type="EMBL" id="AKU91248.1"/>
    </source>
</evidence>
<sequence length="194" mass="21161">MDFLVKTDQIKAAPLRQQRELRLADLDGILHAEPPTAFRAAAATTLGTRLERVNERDIVFEGDAELRVETDCKRCLAAVPLEIPLHFLLDLVDRDKVADLVANAAGDDDGDGEIGGSFAADDANQILYSGREIDLAPIVREQILLALPMDSLCRDDCKGLCQVCGLNLNEGACSCDQHVPDPRWAGLKGIKIDR</sequence>
<dbReference type="EMBL" id="CP012332">
    <property type="protein sequence ID" value="AKU91248.1"/>
    <property type="molecule type" value="Genomic_DNA"/>
</dbReference>
<keyword evidence="2" id="KW-1185">Reference proteome</keyword>
<dbReference type="AlphaFoldDB" id="A0A0K1PCI8"/>
<dbReference type="InterPro" id="IPR003772">
    <property type="entry name" value="YceD"/>
</dbReference>
<proteinExistence type="predicted"/>
<evidence type="ECO:0000313" key="2">
    <source>
        <dbReference type="Proteomes" id="UP000055590"/>
    </source>
</evidence>
<dbReference type="KEGG" id="vin:AKJ08_1635"/>
<dbReference type="RefSeq" id="WP_050725589.1">
    <property type="nucleotide sequence ID" value="NZ_CP012332.1"/>
</dbReference>
<dbReference type="Pfam" id="PF02620">
    <property type="entry name" value="YceD"/>
    <property type="match status" value="1"/>
</dbReference>
<name>A0A0K1PCI8_9BACT</name>
<dbReference type="PATRIC" id="fig|1391653.3.peg.1716"/>
<gene>
    <name evidence="1" type="ORF">AKJ08_1635</name>
</gene>
<evidence type="ECO:0008006" key="3">
    <source>
        <dbReference type="Google" id="ProtNLM"/>
    </source>
</evidence>
<dbReference type="STRING" id="1391653.AKJ08_1635"/>
<accession>A0A0K1PCI8</accession>
<reference evidence="1 2" key="1">
    <citation type="submission" date="2015-08" db="EMBL/GenBank/DDBJ databases">
        <authorList>
            <person name="Babu N.S."/>
            <person name="Beckwith C.J."/>
            <person name="Beseler K.G."/>
            <person name="Brison A."/>
            <person name="Carone J.V."/>
            <person name="Caskin T.P."/>
            <person name="Diamond M."/>
            <person name="Durham M.E."/>
            <person name="Foxe J.M."/>
            <person name="Go M."/>
            <person name="Henderson B.A."/>
            <person name="Jones I.B."/>
            <person name="McGettigan J.A."/>
            <person name="Micheletti S.J."/>
            <person name="Nasrallah M.E."/>
            <person name="Ortiz D."/>
            <person name="Piller C.R."/>
            <person name="Privatt S.R."/>
            <person name="Schneider S.L."/>
            <person name="Sharp S."/>
            <person name="Smith T.C."/>
            <person name="Stanton J.D."/>
            <person name="Ullery H.E."/>
            <person name="Wilson R.J."/>
            <person name="Serrano M.G."/>
            <person name="Buck G."/>
            <person name="Lee V."/>
            <person name="Wang Y."/>
            <person name="Carvalho R."/>
            <person name="Voegtly L."/>
            <person name="Shi R."/>
            <person name="Duckworth R."/>
            <person name="Johnson A."/>
            <person name="Loviza R."/>
            <person name="Walstead R."/>
            <person name="Shah Z."/>
            <person name="Kiflezghi M."/>
            <person name="Wade K."/>
            <person name="Ball S.L."/>
            <person name="Bradley K.W."/>
            <person name="Asai D.J."/>
            <person name="Bowman C.A."/>
            <person name="Russell D.A."/>
            <person name="Pope W.H."/>
            <person name="Jacobs-Sera D."/>
            <person name="Hendrix R.W."/>
            <person name="Hatfull G.F."/>
        </authorList>
    </citation>
    <scope>NUCLEOTIDE SEQUENCE [LARGE SCALE GENOMIC DNA]</scope>
    <source>
        <strain evidence="1 2">DSM 27710</strain>
    </source>
</reference>
<dbReference type="OrthoDB" id="9790372at2"/>
<dbReference type="PANTHER" id="PTHR34374">
    <property type="entry name" value="LARGE RIBOSOMAL RNA SUBUNIT ACCUMULATION PROTEIN YCED HOMOLOG 1, CHLOROPLASTIC"/>
    <property type="match status" value="1"/>
</dbReference>